<feature type="region of interest" description="Disordered" evidence="1">
    <location>
        <begin position="157"/>
        <end position="177"/>
    </location>
</feature>
<evidence type="ECO:0000313" key="2">
    <source>
        <dbReference type="EMBL" id="KAK5057410.1"/>
    </source>
</evidence>
<organism evidence="2 3">
    <name type="scientific">Exophiala sideris</name>
    <dbReference type="NCBI Taxonomy" id="1016849"/>
    <lineage>
        <taxon>Eukaryota</taxon>
        <taxon>Fungi</taxon>
        <taxon>Dikarya</taxon>
        <taxon>Ascomycota</taxon>
        <taxon>Pezizomycotina</taxon>
        <taxon>Eurotiomycetes</taxon>
        <taxon>Chaetothyriomycetidae</taxon>
        <taxon>Chaetothyriales</taxon>
        <taxon>Herpotrichiellaceae</taxon>
        <taxon>Exophiala</taxon>
    </lineage>
</organism>
<feature type="compositionally biased region" description="Polar residues" evidence="1">
    <location>
        <begin position="162"/>
        <end position="173"/>
    </location>
</feature>
<accession>A0ABR0J6H8</accession>
<evidence type="ECO:0000256" key="1">
    <source>
        <dbReference type="SAM" id="MobiDB-lite"/>
    </source>
</evidence>
<name>A0ABR0J6H8_9EURO</name>
<comment type="caution">
    <text evidence="2">The sequence shown here is derived from an EMBL/GenBank/DDBJ whole genome shotgun (WGS) entry which is preliminary data.</text>
</comment>
<protein>
    <submittedName>
        <fullName evidence="2">Uncharacterized protein</fullName>
    </submittedName>
</protein>
<proteinExistence type="predicted"/>
<feature type="compositionally biased region" description="Polar residues" evidence="1">
    <location>
        <begin position="36"/>
        <end position="50"/>
    </location>
</feature>
<dbReference type="Proteomes" id="UP001345691">
    <property type="component" value="Unassembled WGS sequence"/>
</dbReference>
<feature type="compositionally biased region" description="Polar residues" evidence="1">
    <location>
        <begin position="1"/>
        <end position="26"/>
    </location>
</feature>
<gene>
    <name evidence="2" type="ORF">LTR69_007451</name>
</gene>
<dbReference type="EMBL" id="JAVRRF010000016">
    <property type="protein sequence ID" value="KAK5057410.1"/>
    <property type="molecule type" value="Genomic_DNA"/>
</dbReference>
<sequence>MATDKSQIPGQTQNRPTPPSSGTFSFGPQHPPAFSFGTSNREIPQQLPQQSKKDGFKLMCELLQISLEADSPESKNVKDEILEELKVCLGMKGTPSTGLFGTTAFEKPLSEAKKAVYSRLTKERSRRKVKDMAAKISQKAGRLESTINAYYCNDQKGISKAEGSTNNGDNATTAEKRKFEEDFDKEFEELDQLRKEWKKLRAESDDGHGK</sequence>
<keyword evidence="3" id="KW-1185">Reference proteome</keyword>
<evidence type="ECO:0000313" key="3">
    <source>
        <dbReference type="Proteomes" id="UP001345691"/>
    </source>
</evidence>
<feature type="region of interest" description="Disordered" evidence="1">
    <location>
        <begin position="1"/>
        <end position="51"/>
    </location>
</feature>
<reference evidence="2 3" key="1">
    <citation type="submission" date="2023-08" db="EMBL/GenBank/DDBJ databases">
        <title>Black Yeasts Isolated from many extreme environments.</title>
        <authorList>
            <person name="Coleine C."/>
            <person name="Stajich J.E."/>
            <person name="Selbmann L."/>
        </authorList>
    </citation>
    <scope>NUCLEOTIDE SEQUENCE [LARGE SCALE GENOMIC DNA]</scope>
    <source>
        <strain evidence="2 3">CCFEE 6328</strain>
    </source>
</reference>